<reference evidence="9" key="2">
    <citation type="submission" date="2016-12" db="EMBL/GenBank/DDBJ databases">
        <authorList>
            <person name="Song W.-J."/>
            <person name="Kurnit D.M."/>
        </authorList>
    </citation>
    <scope>NUCLEOTIDE SEQUENCE [LARGE SCALE GENOMIC DNA]</scope>
    <source>
        <strain evidence="9">ATCC 51725</strain>
    </source>
</reference>
<dbReference type="Proteomes" id="UP000186437">
    <property type="component" value="Unassembled WGS sequence"/>
</dbReference>
<dbReference type="PANTHER" id="PTHR30185">
    <property type="entry name" value="CRYPTIC BETA-GLUCOSIDE BGL OPERON ANTITERMINATOR"/>
    <property type="match status" value="1"/>
</dbReference>
<dbReference type="OrthoDB" id="3710983at2"/>
<dbReference type="SUPFAM" id="SSF63520">
    <property type="entry name" value="PTS-regulatory domain, PRD"/>
    <property type="match status" value="2"/>
</dbReference>
<dbReference type="SUPFAM" id="SSF52794">
    <property type="entry name" value="PTS system IIB component-like"/>
    <property type="match status" value="1"/>
</dbReference>
<dbReference type="Gene3D" id="1.10.1790.10">
    <property type="entry name" value="PRD domain"/>
    <property type="match status" value="2"/>
</dbReference>
<dbReference type="CDD" id="cd05568">
    <property type="entry name" value="PTS_IIB_bgl_like"/>
    <property type="match status" value="1"/>
</dbReference>
<dbReference type="InterPro" id="IPR011608">
    <property type="entry name" value="PRD"/>
</dbReference>
<evidence type="ECO:0000313" key="12">
    <source>
        <dbReference type="Proteomes" id="UP000255213"/>
    </source>
</evidence>
<feature type="domain" description="PRD" evidence="8">
    <location>
        <begin position="292"/>
        <end position="399"/>
    </location>
</feature>
<dbReference type="InterPro" id="IPR002178">
    <property type="entry name" value="PTS_EIIA_type-2_dom"/>
</dbReference>
<dbReference type="GO" id="GO:0009401">
    <property type="term" value="P:phosphoenolpyruvate-dependent sugar phosphotransferase system"/>
    <property type="evidence" value="ECO:0007669"/>
    <property type="project" value="InterPro"/>
</dbReference>
<dbReference type="AlphaFoldDB" id="A0A1Q8EB47"/>
<evidence type="ECO:0000259" key="6">
    <source>
        <dbReference type="PROSITE" id="PS51094"/>
    </source>
</evidence>
<dbReference type="PROSITE" id="PS51372">
    <property type="entry name" value="PRD_2"/>
    <property type="match status" value="2"/>
</dbReference>
<organism evidence="9 11">
    <name type="scientific">Streptococcus acidominimus</name>
    <dbReference type="NCBI Taxonomy" id="1326"/>
    <lineage>
        <taxon>Bacteria</taxon>
        <taxon>Bacillati</taxon>
        <taxon>Bacillota</taxon>
        <taxon>Bacilli</taxon>
        <taxon>Lactobacillales</taxon>
        <taxon>Streptococcaceae</taxon>
        <taxon>Streptococcus</taxon>
    </lineage>
</organism>
<dbReference type="GO" id="GO:0006355">
    <property type="term" value="P:regulation of DNA-templated transcription"/>
    <property type="evidence" value="ECO:0007669"/>
    <property type="project" value="InterPro"/>
</dbReference>
<dbReference type="InterPro" id="IPR036634">
    <property type="entry name" value="PRD_sf"/>
</dbReference>
<evidence type="ECO:0000256" key="1">
    <source>
        <dbReference type="ARBA" id="ARBA00022679"/>
    </source>
</evidence>
<feature type="domain" description="PTS EIIA type-2" evidence="6">
    <location>
        <begin position="515"/>
        <end position="662"/>
    </location>
</feature>
<dbReference type="RefSeq" id="WP_075099918.1">
    <property type="nucleotide sequence ID" value="NZ_MSJL01000060.1"/>
</dbReference>
<dbReference type="InterPro" id="IPR013196">
    <property type="entry name" value="HTH_11"/>
</dbReference>
<dbReference type="EMBL" id="MSJL01000060">
    <property type="protein sequence ID" value="OLF49039.1"/>
    <property type="molecule type" value="Genomic_DNA"/>
</dbReference>
<dbReference type="InterPro" id="IPR050661">
    <property type="entry name" value="BglG_antiterminators"/>
</dbReference>
<proteinExistence type="predicted"/>
<dbReference type="Gene3D" id="3.40.50.2300">
    <property type="match status" value="1"/>
</dbReference>
<keyword evidence="3" id="KW-0805">Transcription regulation</keyword>
<evidence type="ECO:0000256" key="4">
    <source>
        <dbReference type="ARBA" id="ARBA00023159"/>
    </source>
</evidence>
<dbReference type="InterPro" id="IPR036388">
    <property type="entry name" value="WH-like_DNA-bd_sf"/>
</dbReference>
<protein>
    <submittedName>
        <fullName evidence="10">BglG family transcription antiterminator, PTS system IIA component</fullName>
    </submittedName>
</protein>
<evidence type="ECO:0000256" key="3">
    <source>
        <dbReference type="ARBA" id="ARBA00023015"/>
    </source>
</evidence>
<dbReference type="EMBL" id="UHEN01000001">
    <property type="protein sequence ID" value="SUN08365.1"/>
    <property type="molecule type" value="Genomic_DNA"/>
</dbReference>
<gene>
    <name evidence="10" type="primary">licR_4</name>
    <name evidence="9" type="ORF">BU200_09485</name>
    <name evidence="10" type="ORF">NCTC12957_01959</name>
</gene>
<dbReference type="Pfam" id="PF05043">
    <property type="entry name" value="Mga"/>
    <property type="match status" value="1"/>
</dbReference>
<dbReference type="InterPro" id="IPR003501">
    <property type="entry name" value="PTS_EIIB_2/3"/>
</dbReference>
<evidence type="ECO:0000256" key="2">
    <source>
        <dbReference type="ARBA" id="ARBA00022737"/>
    </source>
</evidence>
<feature type="domain" description="PTS EIIB type-2" evidence="7">
    <location>
        <begin position="402"/>
        <end position="494"/>
    </location>
</feature>
<reference evidence="11" key="1">
    <citation type="submission" date="2016-12" db="EMBL/GenBank/DDBJ databases">
        <authorList>
            <person name="Gulvik C.A."/>
        </authorList>
    </citation>
    <scope>NUCLEOTIDE SEQUENCE [LARGE SCALE GENOMIC DNA]</scope>
    <source>
        <strain evidence="11">ATCC 51725</strain>
    </source>
</reference>
<keyword evidence="5" id="KW-0804">Transcription</keyword>
<dbReference type="InterPro" id="IPR007737">
    <property type="entry name" value="Mga_HTH"/>
</dbReference>
<dbReference type="Pfam" id="PF08279">
    <property type="entry name" value="HTH_11"/>
    <property type="match status" value="1"/>
</dbReference>
<keyword evidence="4" id="KW-0010">Activator</keyword>
<dbReference type="SUPFAM" id="SSF55804">
    <property type="entry name" value="Phoshotransferase/anion transport protein"/>
    <property type="match status" value="1"/>
</dbReference>
<sequence>MLTKKEAAMVQVLLRQAGQYISSQKIAAEVGMSDRTVRKYLQIIEEKIIKKGARLHSKSGYGYQLSFSDEEQFQLYWQEWQQSDKLVKKVSQLEEATDRRHYIIHKLFLEAGSPTILDLSQELYLSKTSVSQLLTEIKDLVRPYGLEIQNSRKGIQVVGSEPAIRHFIKDYFFMDSFQQSVFSLFQHDVLEESHFPDIIMIVIDECRNAHLQLPDFVLHNLVVHLALMMSRIRMGNPVQLISYQEDERSPEYHVAKRILGRLAERFSLTFPEKEAAYISLHLHGGKEAASSPAEDSMTRHLRERIEMLGQHLAVPLQSDVHLLDSLKLHFIPLLHRIHNNIQLVNPLTEDISAQYPKVLAAVKEVFSHMPELQQRAITDDEYAYISLHVLASLEKMSGQVRYRVLVVCASGYGSARMLKHRLENEFQSELEIMQVTSYLDLTEQDLTGIDFIISSVDLSNAVFLIPVVQVSVLLQQQDIARIRAHMTKKVWTRDERDRPVTSSEKQGLPSAEVIQLFQEHQFIYVEQQIDKETLLSQMIQTLEEGSNPEFQQDFRKQIAIRENLSSVVYEEILAFPHPTKALTKKEQVVIAICRYPICWDSEHNQVRFIFLLSPSTGKNERLKLVTPALATFIHDPGLQERLQDNPTVQQFKECFIPLLGKEESQ</sequence>
<keyword evidence="1" id="KW-0808">Transferase</keyword>
<evidence type="ECO:0000259" key="7">
    <source>
        <dbReference type="PROSITE" id="PS51099"/>
    </source>
</evidence>
<dbReference type="PANTHER" id="PTHR30185:SF18">
    <property type="entry name" value="TRANSCRIPTIONAL REGULATOR MTLR"/>
    <property type="match status" value="1"/>
</dbReference>
<evidence type="ECO:0000313" key="9">
    <source>
        <dbReference type="EMBL" id="OLF49039.1"/>
    </source>
</evidence>
<evidence type="ECO:0000256" key="5">
    <source>
        <dbReference type="ARBA" id="ARBA00023163"/>
    </source>
</evidence>
<evidence type="ECO:0000313" key="11">
    <source>
        <dbReference type="Proteomes" id="UP000186437"/>
    </source>
</evidence>
<dbReference type="Pfam" id="PF00359">
    <property type="entry name" value="PTS_EIIA_2"/>
    <property type="match status" value="1"/>
</dbReference>
<dbReference type="Gene3D" id="3.40.930.10">
    <property type="entry name" value="Mannitol-specific EII, Chain A"/>
    <property type="match status" value="1"/>
</dbReference>
<dbReference type="InterPro" id="IPR013011">
    <property type="entry name" value="PTS_EIIB_2"/>
</dbReference>
<dbReference type="Pfam" id="PF00874">
    <property type="entry name" value="PRD"/>
    <property type="match status" value="2"/>
</dbReference>
<dbReference type="PROSITE" id="PS51099">
    <property type="entry name" value="PTS_EIIB_TYPE_2"/>
    <property type="match status" value="1"/>
</dbReference>
<reference evidence="10 12" key="3">
    <citation type="submission" date="2018-06" db="EMBL/GenBank/DDBJ databases">
        <authorList>
            <consortium name="Pathogen Informatics"/>
            <person name="Doyle S."/>
        </authorList>
    </citation>
    <scope>NUCLEOTIDE SEQUENCE [LARGE SCALE GENOMIC DNA]</scope>
    <source>
        <strain evidence="10 12">NCTC12957</strain>
    </source>
</reference>
<dbReference type="PROSITE" id="PS51094">
    <property type="entry name" value="PTS_EIIA_TYPE_2"/>
    <property type="match status" value="1"/>
</dbReference>
<evidence type="ECO:0000259" key="8">
    <source>
        <dbReference type="PROSITE" id="PS51372"/>
    </source>
</evidence>
<dbReference type="Proteomes" id="UP000255213">
    <property type="component" value="Unassembled WGS sequence"/>
</dbReference>
<evidence type="ECO:0000313" key="10">
    <source>
        <dbReference type="EMBL" id="SUN08365.1"/>
    </source>
</evidence>
<keyword evidence="2" id="KW-0677">Repeat</keyword>
<accession>A0A1Q8EB47</accession>
<dbReference type="InterPro" id="IPR016152">
    <property type="entry name" value="PTrfase/Anion_transptr"/>
</dbReference>
<dbReference type="InterPro" id="IPR036095">
    <property type="entry name" value="PTS_EIIB-like_sf"/>
</dbReference>
<dbReference type="GO" id="GO:0008982">
    <property type="term" value="F:protein-N(PI)-phosphohistidine-sugar phosphotransferase activity"/>
    <property type="evidence" value="ECO:0007669"/>
    <property type="project" value="InterPro"/>
</dbReference>
<keyword evidence="11" id="KW-1185">Reference proteome</keyword>
<dbReference type="Gene3D" id="1.10.10.10">
    <property type="entry name" value="Winged helix-like DNA-binding domain superfamily/Winged helix DNA-binding domain"/>
    <property type="match status" value="1"/>
</dbReference>
<name>A0A1Q8EB47_STRAI</name>
<dbReference type="Pfam" id="PF02302">
    <property type="entry name" value="PTS_IIB"/>
    <property type="match status" value="1"/>
</dbReference>
<feature type="domain" description="PRD" evidence="8">
    <location>
        <begin position="187"/>
        <end position="291"/>
    </location>
</feature>